<keyword evidence="3" id="KW-0808">Transferase</keyword>
<dbReference type="InterPro" id="IPR015422">
    <property type="entry name" value="PyrdxlP-dep_Trfase_small"/>
</dbReference>
<dbReference type="InterPro" id="IPR049704">
    <property type="entry name" value="Aminotrans_3_PPA_site"/>
</dbReference>
<proteinExistence type="inferred from homology"/>
<evidence type="ECO:0000256" key="4">
    <source>
        <dbReference type="ARBA" id="ARBA00022898"/>
    </source>
</evidence>
<dbReference type="FunFam" id="3.40.640.10:FF:000014">
    <property type="entry name" value="Adenosylmethionine-8-amino-7-oxononanoate aminotransferase, probable"/>
    <property type="match status" value="1"/>
</dbReference>
<dbReference type="GO" id="GO:0005829">
    <property type="term" value="C:cytosol"/>
    <property type="evidence" value="ECO:0007669"/>
    <property type="project" value="TreeGrafter"/>
</dbReference>
<accession>A0A381SAZ7</accession>
<dbReference type="PROSITE" id="PS00600">
    <property type="entry name" value="AA_TRANSFER_CLASS_3"/>
    <property type="match status" value="1"/>
</dbReference>
<protein>
    <submittedName>
        <fullName evidence="5">Uncharacterized protein</fullName>
    </submittedName>
</protein>
<dbReference type="Pfam" id="PF00202">
    <property type="entry name" value="Aminotran_3"/>
    <property type="match status" value="1"/>
</dbReference>
<evidence type="ECO:0000256" key="2">
    <source>
        <dbReference type="ARBA" id="ARBA00022576"/>
    </source>
</evidence>
<gene>
    <name evidence="5" type="ORF">METZ01_LOCUS51157</name>
</gene>
<dbReference type="SUPFAM" id="SSF53383">
    <property type="entry name" value="PLP-dependent transferases"/>
    <property type="match status" value="1"/>
</dbReference>
<sequence>MGSKHISSNLISDHDPQTLWQKDKDHHLHPWQHFDSFKEEGALLIAEGEGCYVYDINGKRYLDAMGGLWCNNIGMGRNEMAEAIAEQVRRMSYTSPFVDTGNLPAAELAYKLAQLAPGSLEHVLFTGGGSTAIDTAFRLIQFYQSCRGKENKKHILSRKGAYHGSTYASMSIGGKEDDRVSEFNYISDIIHHLSCPDFYHAPEYMSESDFLEFLLKELEEKILKLGPENVAAFFAEPIMGAGGVIVPPDNYQKRTWEICKKNDVLYVSDEVVTAFGRLGSWFASEEIFEIVPDIITTAKGLSSGYLPIGATIFSEEIWNVISAPNPERYFSSGFTYSGHPVCAAAALKNIEIIEQEKILEHVKEVGPYFEKQLHTLRDLPIVGDVRGSHFMMCVEFVAEKESKTHYPEEIDIGKRISNHADELGLMVRPIGHLNVMSPPLIMTREQVDFTVLTLRKSIEAAMVELQKENL</sequence>
<dbReference type="InterPro" id="IPR015421">
    <property type="entry name" value="PyrdxlP-dep_Trfase_major"/>
</dbReference>
<keyword evidence="4" id="KW-0663">Pyridoxal phosphate</keyword>
<dbReference type="Gene3D" id="3.40.640.10">
    <property type="entry name" value="Type I PLP-dependent aspartate aminotransferase-like (Major domain)"/>
    <property type="match status" value="1"/>
</dbReference>
<organism evidence="5">
    <name type="scientific">marine metagenome</name>
    <dbReference type="NCBI Taxonomy" id="408172"/>
    <lineage>
        <taxon>unclassified sequences</taxon>
        <taxon>metagenomes</taxon>
        <taxon>ecological metagenomes</taxon>
    </lineage>
</organism>
<keyword evidence="2" id="KW-0032">Aminotransferase</keyword>
<dbReference type="GO" id="GO:0030170">
    <property type="term" value="F:pyridoxal phosphate binding"/>
    <property type="evidence" value="ECO:0007669"/>
    <property type="project" value="InterPro"/>
</dbReference>
<evidence type="ECO:0000256" key="1">
    <source>
        <dbReference type="ARBA" id="ARBA00008954"/>
    </source>
</evidence>
<dbReference type="PIRSF" id="PIRSF000521">
    <property type="entry name" value="Transaminase_4ab_Lys_Orn"/>
    <property type="match status" value="1"/>
</dbReference>
<reference evidence="5" key="1">
    <citation type="submission" date="2018-05" db="EMBL/GenBank/DDBJ databases">
        <authorList>
            <person name="Lanie J.A."/>
            <person name="Ng W.-L."/>
            <person name="Kazmierczak K.M."/>
            <person name="Andrzejewski T.M."/>
            <person name="Davidsen T.M."/>
            <person name="Wayne K.J."/>
            <person name="Tettelin H."/>
            <person name="Glass J.I."/>
            <person name="Rusch D."/>
            <person name="Podicherti R."/>
            <person name="Tsui H.-C.T."/>
            <person name="Winkler M.E."/>
        </authorList>
    </citation>
    <scope>NUCLEOTIDE SEQUENCE</scope>
</reference>
<name>A0A381SAZ7_9ZZZZ</name>
<dbReference type="EMBL" id="UINC01002591">
    <property type="protein sequence ID" value="SUZ98303.1"/>
    <property type="molecule type" value="Genomic_DNA"/>
</dbReference>
<dbReference type="AlphaFoldDB" id="A0A381SAZ7"/>
<comment type="similarity">
    <text evidence="1">Belongs to the class-III pyridoxal-phosphate-dependent aminotransferase family.</text>
</comment>
<dbReference type="NCBIfam" id="NF005447">
    <property type="entry name" value="PRK07036.1"/>
    <property type="match status" value="1"/>
</dbReference>
<dbReference type="CDD" id="cd00610">
    <property type="entry name" value="OAT_like"/>
    <property type="match status" value="1"/>
</dbReference>
<dbReference type="GO" id="GO:0008483">
    <property type="term" value="F:transaminase activity"/>
    <property type="evidence" value="ECO:0007669"/>
    <property type="project" value="UniProtKB-KW"/>
</dbReference>
<dbReference type="PANTHER" id="PTHR43094:SF1">
    <property type="entry name" value="AMINOTRANSFERASE CLASS-III"/>
    <property type="match status" value="1"/>
</dbReference>
<dbReference type="InterPro" id="IPR015424">
    <property type="entry name" value="PyrdxlP-dep_Trfase"/>
</dbReference>
<dbReference type="PANTHER" id="PTHR43094">
    <property type="entry name" value="AMINOTRANSFERASE"/>
    <property type="match status" value="1"/>
</dbReference>
<evidence type="ECO:0000256" key="3">
    <source>
        <dbReference type="ARBA" id="ARBA00022679"/>
    </source>
</evidence>
<dbReference type="Gene3D" id="3.90.1150.10">
    <property type="entry name" value="Aspartate Aminotransferase, domain 1"/>
    <property type="match status" value="1"/>
</dbReference>
<evidence type="ECO:0000313" key="5">
    <source>
        <dbReference type="EMBL" id="SUZ98303.1"/>
    </source>
</evidence>
<dbReference type="InterPro" id="IPR005814">
    <property type="entry name" value="Aminotrans_3"/>
</dbReference>